<dbReference type="CDD" id="cd00063">
    <property type="entry name" value="FN3"/>
    <property type="match status" value="1"/>
</dbReference>
<protein>
    <recommendedName>
        <fullName evidence="6">Fibronectin type-III domain-containing protein</fullName>
    </recommendedName>
</protein>
<proteinExistence type="predicted"/>
<evidence type="ECO:0000256" key="2">
    <source>
        <dbReference type="ARBA" id="ARBA00022737"/>
    </source>
</evidence>
<dbReference type="EMBL" id="JAPNKE010000002">
    <property type="protein sequence ID" value="MCY1009446.1"/>
    <property type="molecule type" value="Genomic_DNA"/>
</dbReference>
<evidence type="ECO:0000256" key="3">
    <source>
        <dbReference type="ARBA" id="ARBA00023157"/>
    </source>
</evidence>
<dbReference type="Proteomes" id="UP001150924">
    <property type="component" value="Unassembled WGS sequence"/>
</dbReference>
<dbReference type="AlphaFoldDB" id="A0A9X3IZE7"/>
<evidence type="ECO:0000313" key="4">
    <source>
        <dbReference type="EMBL" id="MCY1009446.1"/>
    </source>
</evidence>
<dbReference type="InterPro" id="IPR011936">
    <property type="entry name" value="Myxo_disulph_rpt"/>
</dbReference>
<comment type="caution">
    <text evidence="4">The sequence shown here is derived from an EMBL/GenBank/DDBJ whole genome shotgun (WGS) entry which is preliminary data.</text>
</comment>
<sequence>MAEDGLGLCGDGRVDPGEECDEGHQNSDDGLCSDSCELCVSPQMQRLDWSRVCSGFIAPDQTSVLITGLDPDEVYHFALVAHDAAGNARALGQLASETPYVAWEADFVDDGGVFGCSVGPKGHGSWVMSLGLCGLLGWIGRRRRR</sequence>
<evidence type="ECO:0000313" key="5">
    <source>
        <dbReference type="Proteomes" id="UP001150924"/>
    </source>
</evidence>
<keyword evidence="2" id="KW-0677">Repeat</keyword>
<dbReference type="RefSeq" id="WP_267772112.1">
    <property type="nucleotide sequence ID" value="NZ_JAPNKE010000002.1"/>
</dbReference>
<keyword evidence="3" id="KW-1015">Disulfide bond</keyword>
<accession>A0A9X3IZE7</accession>
<reference evidence="4" key="1">
    <citation type="submission" date="2022-11" db="EMBL/GenBank/DDBJ databases">
        <title>Minimal conservation of predation-associated metabolite biosynthetic gene clusters underscores biosynthetic potential of Myxococcota including descriptions for ten novel species: Archangium lansinium sp. nov., Myxococcus landrumus sp. nov., Nannocystis bai.</title>
        <authorList>
            <person name="Ahearne A."/>
            <person name="Stevens C."/>
            <person name="Phillips K."/>
        </authorList>
    </citation>
    <scope>NUCLEOTIDE SEQUENCE</scope>
    <source>
        <strain evidence="4">Na p29</strain>
    </source>
</reference>
<dbReference type="InterPro" id="IPR003961">
    <property type="entry name" value="FN3_dom"/>
</dbReference>
<organism evidence="4 5">
    <name type="scientific">Nannocystis pusilla</name>
    <dbReference type="NCBI Taxonomy" id="889268"/>
    <lineage>
        <taxon>Bacteria</taxon>
        <taxon>Pseudomonadati</taxon>
        <taxon>Myxococcota</taxon>
        <taxon>Polyangia</taxon>
        <taxon>Nannocystales</taxon>
        <taxon>Nannocystaceae</taxon>
        <taxon>Nannocystis</taxon>
    </lineage>
</organism>
<dbReference type="InterPro" id="IPR036116">
    <property type="entry name" value="FN3_sf"/>
</dbReference>
<keyword evidence="5" id="KW-1185">Reference proteome</keyword>
<evidence type="ECO:0008006" key="6">
    <source>
        <dbReference type="Google" id="ProtNLM"/>
    </source>
</evidence>
<keyword evidence="1" id="KW-0732">Signal</keyword>
<dbReference type="NCBIfam" id="TIGR02232">
    <property type="entry name" value="myxo_disulf_rpt"/>
    <property type="match status" value="1"/>
</dbReference>
<gene>
    <name evidence="4" type="ORF">OV079_28560</name>
</gene>
<name>A0A9X3IZE7_9BACT</name>
<dbReference type="SUPFAM" id="SSF49265">
    <property type="entry name" value="Fibronectin type III"/>
    <property type="match status" value="1"/>
</dbReference>
<evidence type="ECO:0000256" key="1">
    <source>
        <dbReference type="ARBA" id="ARBA00022729"/>
    </source>
</evidence>